<dbReference type="Proteomes" id="UP000034883">
    <property type="component" value="Chromosome"/>
</dbReference>
<sequence>MASEERAHGPATKVAIRNLSALKPEHQQLLRTLLADAGMATATLETLVEHLLEEEDTRLQTALSRVKAGHSTVEAASAASARRGATVGSLRTERGSAPGGARGTVGSLRK</sequence>
<feature type="region of interest" description="Disordered" evidence="1">
    <location>
        <begin position="74"/>
        <end position="110"/>
    </location>
</feature>
<dbReference type="STRING" id="927083.DB32_007536"/>
<accession>A0A0F6W8T0</accession>
<organism evidence="2 3">
    <name type="scientific">Sandaracinus amylolyticus</name>
    <dbReference type="NCBI Taxonomy" id="927083"/>
    <lineage>
        <taxon>Bacteria</taxon>
        <taxon>Pseudomonadati</taxon>
        <taxon>Myxococcota</taxon>
        <taxon>Polyangia</taxon>
        <taxon>Polyangiales</taxon>
        <taxon>Sandaracinaceae</taxon>
        <taxon>Sandaracinus</taxon>
    </lineage>
</organism>
<reference evidence="2 3" key="1">
    <citation type="submission" date="2015-03" db="EMBL/GenBank/DDBJ databases">
        <title>Genome assembly of Sandaracinus amylolyticus DSM 53668.</title>
        <authorList>
            <person name="Sharma G."/>
            <person name="Subramanian S."/>
        </authorList>
    </citation>
    <scope>NUCLEOTIDE SEQUENCE [LARGE SCALE GENOMIC DNA]</scope>
    <source>
        <strain evidence="2 3">DSM 53668</strain>
    </source>
</reference>
<dbReference type="AlphaFoldDB" id="A0A0F6W8T0"/>
<dbReference type="EMBL" id="CP011125">
    <property type="protein sequence ID" value="AKF10387.1"/>
    <property type="molecule type" value="Genomic_DNA"/>
</dbReference>
<name>A0A0F6W8T0_9BACT</name>
<proteinExistence type="predicted"/>
<protein>
    <submittedName>
        <fullName evidence="2">Uncharacterized protein</fullName>
    </submittedName>
</protein>
<gene>
    <name evidence="2" type="ORF">DB32_007536</name>
</gene>
<keyword evidence="3" id="KW-1185">Reference proteome</keyword>
<evidence type="ECO:0000256" key="1">
    <source>
        <dbReference type="SAM" id="MobiDB-lite"/>
    </source>
</evidence>
<evidence type="ECO:0000313" key="3">
    <source>
        <dbReference type="Proteomes" id="UP000034883"/>
    </source>
</evidence>
<dbReference type="KEGG" id="samy:DB32_007536"/>
<evidence type="ECO:0000313" key="2">
    <source>
        <dbReference type="EMBL" id="AKF10387.1"/>
    </source>
</evidence>
<dbReference type="RefSeq" id="WP_053237356.1">
    <property type="nucleotide sequence ID" value="NZ_CP011125.1"/>
</dbReference>
<feature type="compositionally biased region" description="Low complexity" evidence="1">
    <location>
        <begin position="74"/>
        <end position="89"/>
    </location>
</feature>